<evidence type="ECO:0000313" key="2">
    <source>
        <dbReference type="EMBL" id="OAP02799.1"/>
    </source>
</evidence>
<dbReference type="AlphaFoldDB" id="A0A178V9I0"/>
<evidence type="ECO:0000256" key="1">
    <source>
        <dbReference type="SAM" id="MobiDB-lite"/>
    </source>
</evidence>
<name>A0A178V9I0_ARATH</name>
<dbReference type="Proteomes" id="UP000078284">
    <property type="component" value="Chromosome 3"/>
</dbReference>
<accession>A0A178V9I0</accession>
<evidence type="ECO:0000313" key="3">
    <source>
        <dbReference type="Proteomes" id="UP000078284"/>
    </source>
</evidence>
<dbReference type="EMBL" id="LUHQ01000003">
    <property type="protein sequence ID" value="OAP02799.1"/>
    <property type="molecule type" value="Genomic_DNA"/>
</dbReference>
<proteinExistence type="predicted"/>
<protein>
    <submittedName>
        <fullName evidence="2">Uncharacterized protein</fullName>
    </submittedName>
</protein>
<reference evidence="3" key="1">
    <citation type="journal article" date="2016" name="Proc. Natl. Acad. Sci. U.S.A.">
        <title>Chromosome-level assembly of Arabidopsis thaliana Ler reveals the extent of translocation and inversion polymorphisms.</title>
        <authorList>
            <person name="Zapata L."/>
            <person name="Ding J."/>
            <person name="Willing E.M."/>
            <person name="Hartwig B."/>
            <person name="Bezdan D."/>
            <person name="Jiao W.B."/>
            <person name="Patel V."/>
            <person name="Velikkakam James G."/>
            <person name="Koornneef M."/>
            <person name="Ossowski S."/>
            <person name="Schneeberger K."/>
        </authorList>
    </citation>
    <scope>NUCLEOTIDE SEQUENCE [LARGE SCALE GENOMIC DNA]</scope>
    <source>
        <strain evidence="3">cv. Landsberg erecta</strain>
    </source>
</reference>
<gene>
    <name evidence="2" type="ordered locus">AXX17_At3g33630</name>
</gene>
<feature type="region of interest" description="Disordered" evidence="1">
    <location>
        <begin position="25"/>
        <end position="45"/>
    </location>
</feature>
<feature type="compositionally biased region" description="Basic and acidic residues" evidence="1">
    <location>
        <begin position="30"/>
        <end position="45"/>
    </location>
</feature>
<comment type="caution">
    <text evidence="2">The sequence shown here is derived from an EMBL/GenBank/DDBJ whole genome shotgun (WGS) entry which is preliminary data.</text>
</comment>
<sequence>MEEHEEKEIWFMSIRRSEMKQILVKSESGQSKENRRREKRKEEEQFQEDVHGTTIYIFNGGITFLTEPYGVRFWLMENQGGAQEYAVKALIVS</sequence>
<organism evidence="2 3">
    <name type="scientific">Arabidopsis thaliana</name>
    <name type="common">Mouse-ear cress</name>
    <dbReference type="NCBI Taxonomy" id="3702"/>
    <lineage>
        <taxon>Eukaryota</taxon>
        <taxon>Viridiplantae</taxon>
        <taxon>Streptophyta</taxon>
        <taxon>Embryophyta</taxon>
        <taxon>Tracheophyta</taxon>
        <taxon>Spermatophyta</taxon>
        <taxon>Magnoliopsida</taxon>
        <taxon>eudicotyledons</taxon>
        <taxon>Gunneridae</taxon>
        <taxon>Pentapetalae</taxon>
        <taxon>rosids</taxon>
        <taxon>malvids</taxon>
        <taxon>Brassicales</taxon>
        <taxon>Brassicaceae</taxon>
        <taxon>Camelineae</taxon>
        <taxon>Arabidopsis</taxon>
    </lineage>
</organism>